<evidence type="ECO:0000256" key="4">
    <source>
        <dbReference type="ARBA" id="ARBA00022840"/>
    </source>
</evidence>
<dbReference type="PANTHER" id="PTHR43820">
    <property type="entry name" value="HIGH-AFFINITY BRANCHED-CHAIN AMINO ACID TRANSPORT ATP-BINDING PROTEIN LIVF"/>
    <property type="match status" value="1"/>
</dbReference>
<accession>G8QXG4</accession>
<dbReference type="InterPro" id="IPR027417">
    <property type="entry name" value="P-loop_NTPase"/>
</dbReference>
<keyword evidence="2" id="KW-0813">Transport</keyword>
<dbReference type="RefSeq" id="WP_014270370.1">
    <property type="nucleotide sequence ID" value="NC_016633.1"/>
</dbReference>
<evidence type="ECO:0000256" key="2">
    <source>
        <dbReference type="ARBA" id="ARBA00022448"/>
    </source>
</evidence>
<dbReference type="SMART" id="SM00382">
    <property type="entry name" value="AAA"/>
    <property type="match status" value="1"/>
</dbReference>
<dbReference type="PROSITE" id="PS50893">
    <property type="entry name" value="ABC_TRANSPORTER_2"/>
    <property type="match status" value="1"/>
</dbReference>
<evidence type="ECO:0000313" key="7">
    <source>
        <dbReference type="EMBL" id="AEV29527.1"/>
    </source>
</evidence>
<dbReference type="InterPro" id="IPR003439">
    <property type="entry name" value="ABC_transporter-like_ATP-bd"/>
</dbReference>
<dbReference type="Gene3D" id="3.40.50.300">
    <property type="entry name" value="P-loop containing nucleotide triphosphate hydrolases"/>
    <property type="match status" value="1"/>
</dbReference>
<gene>
    <name evidence="7" type="ordered locus">SpiGrapes_1729</name>
</gene>
<dbReference type="EMBL" id="CP003155">
    <property type="protein sequence ID" value="AEV29527.1"/>
    <property type="molecule type" value="Genomic_DNA"/>
</dbReference>
<keyword evidence="8" id="KW-1185">Reference proteome</keyword>
<dbReference type="GO" id="GO:0015807">
    <property type="term" value="P:L-amino acid transport"/>
    <property type="evidence" value="ECO:0007669"/>
    <property type="project" value="TreeGrafter"/>
</dbReference>
<evidence type="ECO:0000256" key="1">
    <source>
        <dbReference type="ARBA" id="ARBA00005417"/>
    </source>
</evidence>
<organism evidence="7 8">
    <name type="scientific">Sphaerochaeta pleomorpha (strain ATCC BAA-1885 / DSM 22778 / Grapes)</name>
    <dbReference type="NCBI Taxonomy" id="158190"/>
    <lineage>
        <taxon>Bacteria</taxon>
        <taxon>Pseudomonadati</taxon>
        <taxon>Spirochaetota</taxon>
        <taxon>Spirochaetia</taxon>
        <taxon>Spirochaetales</taxon>
        <taxon>Sphaerochaetaceae</taxon>
        <taxon>Sphaerochaeta</taxon>
    </lineage>
</organism>
<dbReference type="STRING" id="158190.SpiGrapes_1729"/>
<evidence type="ECO:0000256" key="5">
    <source>
        <dbReference type="ARBA" id="ARBA00022970"/>
    </source>
</evidence>
<dbReference type="PIRSF" id="PIRSF039137">
    <property type="entry name" value="ABC_branched_ATPase"/>
    <property type="match status" value="1"/>
</dbReference>
<sequence length="239" mass="26130">MPKPILELKDVNTYYGMIHAVKGINMEIGKGEIVALIGSNGAGKSTTLNTIVGLLKPKKGQIIYDGNDLAHCSAAEIVKMGICLSPEGREVFPDLSVQDNLKLGAFTRKDKVKIAQDYEKVYSLFPRLFERKTQVAKTLSGGEQQMLAIGRALMSDPKVLLLDEPSLGLSPNLVMLIFDLIKDIKKLGVTILLVEQNAKMALKTADRAYVLETGRITLEGTGKQLLTDDNVRKAYLGNI</sequence>
<dbReference type="GO" id="GO:0015658">
    <property type="term" value="F:branched-chain amino acid transmembrane transporter activity"/>
    <property type="evidence" value="ECO:0007669"/>
    <property type="project" value="InterPro"/>
</dbReference>
<dbReference type="GO" id="GO:0005524">
    <property type="term" value="F:ATP binding"/>
    <property type="evidence" value="ECO:0007669"/>
    <property type="project" value="UniProtKB-KW"/>
</dbReference>
<name>G8QXG4_SPHPG</name>
<dbReference type="AlphaFoldDB" id="G8QXG4"/>
<comment type="similarity">
    <text evidence="1">Belongs to the ABC transporter superfamily.</text>
</comment>
<dbReference type="InterPro" id="IPR052156">
    <property type="entry name" value="BCAA_Transport_ATP-bd_LivF"/>
</dbReference>
<dbReference type="InterPro" id="IPR003593">
    <property type="entry name" value="AAA+_ATPase"/>
</dbReference>
<proteinExistence type="inferred from homology"/>
<reference evidence="7 8" key="1">
    <citation type="submission" date="2011-11" db="EMBL/GenBank/DDBJ databases">
        <title>Complete sequence of Spirochaeta sp. grapes.</title>
        <authorList>
            <consortium name="US DOE Joint Genome Institute"/>
            <person name="Lucas S."/>
            <person name="Han J."/>
            <person name="Lapidus A."/>
            <person name="Cheng J.-F."/>
            <person name="Goodwin L."/>
            <person name="Pitluck S."/>
            <person name="Peters L."/>
            <person name="Ovchinnikova G."/>
            <person name="Munk A.C."/>
            <person name="Detter J.C."/>
            <person name="Han C."/>
            <person name="Tapia R."/>
            <person name="Land M."/>
            <person name="Hauser L."/>
            <person name="Kyrpides N."/>
            <person name="Ivanova N."/>
            <person name="Pagani I."/>
            <person name="Ritalahtilisa K."/>
            <person name="Loeffler F."/>
            <person name="Woyke T."/>
        </authorList>
    </citation>
    <scope>NUCLEOTIDE SEQUENCE [LARGE SCALE GENOMIC DNA]</scope>
    <source>
        <strain evidence="8">ATCC BAA-1885 / DSM 22778 / Grapes</strain>
    </source>
</reference>
<dbReference type="InterPro" id="IPR030660">
    <property type="entry name" value="ABC_branched_ATPase_LivF/BraG"/>
</dbReference>
<dbReference type="InterPro" id="IPR017871">
    <property type="entry name" value="ABC_transporter-like_CS"/>
</dbReference>
<dbReference type="HOGENOM" id="CLU_000604_1_2_12"/>
<dbReference type="Proteomes" id="UP000005632">
    <property type="component" value="Chromosome"/>
</dbReference>
<dbReference type="PROSITE" id="PS00211">
    <property type="entry name" value="ABC_TRANSPORTER_1"/>
    <property type="match status" value="1"/>
</dbReference>
<evidence type="ECO:0000313" key="8">
    <source>
        <dbReference type="Proteomes" id="UP000005632"/>
    </source>
</evidence>
<dbReference type="Pfam" id="PF00005">
    <property type="entry name" value="ABC_tran"/>
    <property type="match status" value="1"/>
</dbReference>
<keyword evidence="5" id="KW-0029">Amino-acid transport</keyword>
<dbReference type="SUPFAM" id="SSF52540">
    <property type="entry name" value="P-loop containing nucleoside triphosphate hydrolases"/>
    <property type="match status" value="1"/>
</dbReference>
<dbReference type="GO" id="GO:0016887">
    <property type="term" value="F:ATP hydrolysis activity"/>
    <property type="evidence" value="ECO:0007669"/>
    <property type="project" value="InterPro"/>
</dbReference>
<evidence type="ECO:0000259" key="6">
    <source>
        <dbReference type="PROSITE" id="PS50893"/>
    </source>
</evidence>
<dbReference type="CDD" id="cd03224">
    <property type="entry name" value="ABC_TM1139_LivF_branched"/>
    <property type="match status" value="1"/>
</dbReference>
<dbReference type="PANTHER" id="PTHR43820:SF3">
    <property type="entry name" value="BRANCHED-CHAIN AMINO ACID TRANSPORT SYSTEM,ATP-BINDING PROTEIN"/>
    <property type="match status" value="1"/>
</dbReference>
<protein>
    <submittedName>
        <fullName evidence="7">ABC-type branched-chain amino acid transport systems, ATPase component</fullName>
    </submittedName>
</protein>
<feature type="domain" description="ABC transporter" evidence="6">
    <location>
        <begin position="6"/>
        <end position="238"/>
    </location>
</feature>
<keyword evidence="4" id="KW-0067">ATP-binding</keyword>
<keyword evidence="3" id="KW-0547">Nucleotide-binding</keyword>
<evidence type="ECO:0000256" key="3">
    <source>
        <dbReference type="ARBA" id="ARBA00022741"/>
    </source>
</evidence>
<dbReference type="OrthoDB" id="9776369at2"/>
<dbReference type="eggNOG" id="COG0410">
    <property type="taxonomic scope" value="Bacteria"/>
</dbReference>
<dbReference type="KEGG" id="sgp:SpiGrapes_1729"/>